<evidence type="ECO:0000313" key="4">
    <source>
        <dbReference type="EMBL" id="BDC99512.1"/>
    </source>
</evidence>
<evidence type="ECO:0000256" key="2">
    <source>
        <dbReference type="PROSITE-ProRule" id="PRU00335"/>
    </source>
</evidence>
<feature type="domain" description="HTH tetR-type" evidence="3">
    <location>
        <begin position="6"/>
        <end position="66"/>
    </location>
</feature>
<evidence type="ECO:0000313" key="5">
    <source>
        <dbReference type="Proteomes" id="UP001354989"/>
    </source>
</evidence>
<dbReference type="PROSITE" id="PS50977">
    <property type="entry name" value="HTH_TETR_2"/>
    <property type="match status" value="1"/>
</dbReference>
<name>A0ABN6L8F1_9BACT</name>
<sequence>MRIKDEGKIARIYEATIQLVNEIGIVGATIPKIAKAAGMASGTLYIYFENKEALLRALYLDLKTKVMQVTFEEIDPQQPFKLQLFQLWKELIDFSVAHQPQRIFMEQYKQSPYYDSTVRAASGEWLLRADAFLAEGRRQLLIKDAPHDLVFNLMYGYLTALATAQHQKEIVLTSAKIEASFQLLWDAIKA</sequence>
<evidence type="ECO:0000259" key="3">
    <source>
        <dbReference type="PROSITE" id="PS50977"/>
    </source>
</evidence>
<dbReference type="Pfam" id="PF22604">
    <property type="entry name" value="TetR_HI_0893_C"/>
    <property type="match status" value="1"/>
</dbReference>
<reference evidence="4 5" key="1">
    <citation type="submission" date="2021-12" db="EMBL/GenBank/DDBJ databases">
        <title>Genome sequencing of bacteria with rrn-lacking chromosome and rrn-plasmid.</title>
        <authorList>
            <person name="Anda M."/>
            <person name="Iwasaki W."/>
        </authorList>
    </citation>
    <scope>NUCLEOTIDE SEQUENCE [LARGE SCALE GENOMIC DNA]</scope>
    <source>
        <strain evidence="4 5">NBRC 101262</strain>
    </source>
</reference>
<protein>
    <submittedName>
        <fullName evidence="4">TetR family transcriptional regulator</fullName>
    </submittedName>
</protein>
<keyword evidence="1 2" id="KW-0238">DNA-binding</keyword>
<dbReference type="RefSeq" id="WP_332918977.1">
    <property type="nucleotide sequence ID" value="NZ_AP025292.1"/>
</dbReference>
<dbReference type="InterPro" id="IPR054422">
    <property type="entry name" value="TetR-like_HI_0893_C"/>
</dbReference>
<dbReference type="Gene3D" id="1.10.357.10">
    <property type="entry name" value="Tetracycline Repressor, domain 2"/>
    <property type="match status" value="1"/>
</dbReference>
<organism evidence="4 5">
    <name type="scientific">Persicobacter psychrovividus</name>
    <dbReference type="NCBI Taxonomy" id="387638"/>
    <lineage>
        <taxon>Bacteria</taxon>
        <taxon>Pseudomonadati</taxon>
        <taxon>Bacteroidota</taxon>
        <taxon>Cytophagia</taxon>
        <taxon>Cytophagales</taxon>
        <taxon>Persicobacteraceae</taxon>
        <taxon>Persicobacter</taxon>
    </lineage>
</organism>
<keyword evidence="5" id="KW-1185">Reference proteome</keyword>
<evidence type="ECO:0000256" key="1">
    <source>
        <dbReference type="ARBA" id="ARBA00023125"/>
    </source>
</evidence>
<dbReference type="EMBL" id="AP025292">
    <property type="protein sequence ID" value="BDC99512.1"/>
    <property type="molecule type" value="Genomic_DNA"/>
</dbReference>
<proteinExistence type="predicted"/>
<accession>A0ABN6L8F1</accession>
<dbReference type="PRINTS" id="PR00455">
    <property type="entry name" value="HTHTETR"/>
</dbReference>
<dbReference type="SUPFAM" id="SSF46689">
    <property type="entry name" value="Homeodomain-like"/>
    <property type="match status" value="1"/>
</dbReference>
<dbReference type="PANTHER" id="PTHR30055">
    <property type="entry name" value="HTH-TYPE TRANSCRIPTIONAL REGULATOR RUTR"/>
    <property type="match status" value="1"/>
</dbReference>
<dbReference type="PANTHER" id="PTHR30055:SF222">
    <property type="entry name" value="REGULATORY PROTEIN"/>
    <property type="match status" value="1"/>
</dbReference>
<dbReference type="Pfam" id="PF00440">
    <property type="entry name" value="TetR_N"/>
    <property type="match status" value="1"/>
</dbReference>
<dbReference type="InterPro" id="IPR009057">
    <property type="entry name" value="Homeodomain-like_sf"/>
</dbReference>
<feature type="DNA-binding region" description="H-T-H motif" evidence="2">
    <location>
        <begin position="29"/>
        <end position="48"/>
    </location>
</feature>
<dbReference type="Proteomes" id="UP001354989">
    <property type="component" value="Chromosome"/>
</dbReference>
<dbReference type="InterPro" id="IPR050109">
    <property type="entry name" value="HTH-type_TetR-like_transc_reg"/>
</dbReference>
<gene>
    <name evidence="4" type="ORF">PEPS_17930</name>
</gene>
<dbReference type="InterPro" id="IPR001647">
    <property type="entry name" value="HTH_TetR"/>
</dbReference>